<dbReference type="Proteomes" id="UP000063699">
    <property type="component" value="Chromosome"/>
</dbReference>
<dbReference type="InterPro" id="IPR003709">
    <property type="entry name" value="VanY-like_core_dom"/>
</dbReference>
<organism evidence="4 5">
    <name type="scientific">Kibdelosporangium phytohabitans</name>
    <dbReference type="NCBI Taxonomy" id="860235"/>
    <lineage>
        <taxon>Bacteria</taxon>
        <taxon>Bacillati</taxon>
        <taxon>Actinomycetota</taxon>
        <taxon>Actinomycetes</taxon>
        <taxon>Pseudonocardiales</taxon>
        <taxon>Pseudonocardiaceae</taxon>
        <taxon>Kibdelosporangium</taxon>
    </lineage>
</organism>
<dbReference type="OrthoDB" id="3293184at2"/>
<proteinExistence type="predicted"/>
<gene>
    <name evidence="4" type="ORF">AOZ06_48610</name>
</gene>
<reference evidence="4 5" key="1">
    <citation type="submission" date="2015-07" db="EMBL/GenBank/DDBJ databases">
        <title>Genome sequencing of Kibdelosporangium phytohabitans.</title>
        <authorList>
            <person name="Qin S."/>
            <person name="Xing K."/>
        </authorList>
    </citation>
    <scope>NUCLEOTIDE SEQUENCE [LARGE SCALE GENOMIC DNA]</scope>
    <source>
        <strain evidence="4 5">KLBMP1111</strain>
    </source>
</reference>
<dbReference type="EMBL" id="CP012752">
    <property type="protein sequence ID" value="ALG13688.1"/>
    <property type="molecule type" value="Genomic_DNA"/>
</dbReference>
<dbReference type="SMR" id="A0A0N9IE87"/>
<dbReference type="STRING" id="860235.AOZ06_48610"/>
<feature type="chain" id="PRO_5006036090" description="D-alanyl-D-alanine carboxypeptidase-like core domain-containing protein" evidence="2">
    <location>
        <begin position="23"/>
        <end position="172"/>
    </location>
</feature>
<dbReference type="InterPro" id="IPR009045">
    <property type="entry name" value="Zn_M74/Hedgehog-like"/>
</dbReference>
<keyword evidence="2" id="KW-0732">Signal</keyword>
<name>A0A0N9IE87_9PSEU</name>
<evidence type="ECO:0000256" key="2">
    <source>
        <dbReference type="SAM" id="SignalP"/>
    </source>
</evidence>
<feature type="domain" description="D-alanyl-D-alanine carboxypeptidase-like core" evidence="3">
    <location>
        <begin position="51"/>
        <end position="129"/>
    </location>
</feature>
<dbReference type="AlphaFoldDB" id="A0A0N9IE87"/>
<dbReference type="RefSeq" id="WP_054295574.1">
    <property type="nucleotide sequence ID" value="NZ_CP012752.1"/>
</dbReference>
<feature type="signal peptide" evidence="2">
    <location>
        <begin position="1"/>
        <end position="22"/>
    </location>
</feature>
<dbReference type="GO" id="GO:0008233">
    <property type="term" value="F:peptidase activity"/>
    <property type="evidence" value="ECO:0007669"/>
    <property type="project" value="InterPro"/>
</dbReference>
<evidence type="ECO:0000313" key="4">
    <source>
        <dbReference type="EMBL" id="ALG13688.1"/>
    </source>
</evidence>
<protein>
    <recommendedName>
        <fullName evidence="3">D-alanyl-D-alanine carboxypeptidase-like core domain-containing protein</fullName>
    </recommendedName>
</protein>
<evidence type="ECO:0000256" key="1">
    <source>
        <dbReference type="SAM" id="MobiDB-lite"/>
    </source>
</evidence>
<dbReference type="PROSITE" id="PS51257">
    <property type="entry name" value="PROKAR_LIPOPROTEIN"/>
    <property type="match status" value="1"/>
</dbReference>
<dbReference type="GO" id="GO:0006508">
    <property type="term" value="P:proteolysis"/>
    <property type="evidence" value="ECO:0007669"/>
    <property type="project" value="InterPro"/>
</dbReference>
<evidence type="ECO:0000313" key="5">
    <source>
        <dbReference type="Proteomes" id="UP000063699"/>
    </source>
</evidence>
<evidence type="ECO:0000259" key="3">
    <source>
        <dbReference type="Pfam" id="PF02557"/>
    </source>
</evidence>
<dbReference type="Pfam" id="PF02557">
    <property type="entry name" value="VanY"/>
    <property type="match status" value="1"/>
</dbReference>
<keyword evidence="5" id="KW-1185">Reference proteome</keyword>
<dbReference type="SUPFAM" id="SSF55166">
    <property type="entry name" value="Hedgehog/DD-peptidase"/>
    <property type="match status" value="1"/>
</dbReference>
<dbReference type="KEGG" id="kphy:AOZ06_48610"/>
<dbReference type="CDD" id="cd14846">
    <property type="entry name" value="Peptidase_M15_like"/>
    <property type="match status" value="1"/>
</dbReference>
<accession>A0A0N9IE87</accession>
<sequence>MAVKSALVVLVLVLSAACSAQAAPTARPEDGDVETGGISPFDNDHPAIRNLDPALREAVQQAAKEARAARGIDARVTSGWRSRRYQQRLLDEAVGKHGSVDEARKLVNTPEKSTHVSGKAVDIGPTDAADWFSRKGSRFGLCQIYANEMWHIELATTPGGECPPLLSNAAAG</sequence>
<feature type="region of interest" description="Disordered" evidence="1">
    <location>
        <begin position="23"/>
        <end position="42"/>
    </location>
</feature>
<dbReference type="Gene3D" id="3.30.1380.10">
    <property type="match status" value="1"/>
</dbReference>